<evidence type="ECO:0000256" key="1">
    <source>
        <dbReference type="ARBA" id="ARBA00000900"/>
    </source>
</evidence>
<dbReference type="PROSITE" id="PS51698">
    <property type="entry name" value="U_BOX"/>
    <property type="match status" value="1"/>
</dbReference>
<dbReference type="EC" id="2.3.2.27" evidence="5"/>
<dbReference type="InterPro" id="IPR019474">
    <property type="entry name" value="Ub_conjug_fac_E4_core"/>
</dbReference>
<evidence type="ECO:0000313" key="15">
    <source>
        <dbReference type="Proteomes" id="UP001142055"/>
    </source>
</evidence>
<evidence type="ECO:0000256" key="8">
    <source>
        <dbReference type="ARBA" id="ARBA00022786"/>
    </source>
</evidence>
<sequence length="1198" mass="137493">MSSPMETNDGECRNILEDKNSYIHQYLTTVFQICLKKSPTSSTADGLHAMEDKNPIVCLNLSDVDESQLSLANYTQWVFESLMNQNIEQVTQYVDKRFLPVRGNLFNNTYRVYADDSNRVAYLFNCYCRLEFVNDFAHFISTQERMKLKRYIIDQVALIFACPYANVRYPENSSITPYTDMFQVLTQDIPWPSEYLIFLRKFFVDVTDAIHNAKNGSNTNDVDDYVSSLCDLTHEELNLEQIIKPIYDQLCKRFKTAHSLSAPFVDDIKYVNILIASPHLAEVFIDLNSPPKLRDQGNGSQNSSESSERNNASTDSNEIFRSFLMNTLSSLDLPLANGPGNLSREVSPNLERFFHESLLGILLCNSPLPSPFSKKKELPSVNILLSVFHGSEYEYSFFSYPTTKTPTEIERIELDIDDTLSKLRSNLTDVFYSLLKSPSTVRSKTLKWIECCLATFNNRSKLWANELMALVGGNTSSNTSDGFVLNFSAVLLNLCKPFCSTPYSFNSNETLSVNSKMLKVDPIYMGFSKRKDKTSTNDYAPYLEILGQESVLINVDSTPRNNNNSDATMDDSSLTSIVENDEIKFVNYQPNFITKCFFATHKALHLGFRVIHERFHQINQENSQLQRRLESLGLSSLLHYMNRDNLTPQQQEVLQRLDQNMTVTLSMKSTLVETTFINLLLEFYLATATWINNLAVCENETEAAQSFKNLELILNGEKQPTSSAKNSSAGKCLKWIPEFLVENIIDFMLFLRYFEVKPKVISLKTDLEPFLTMIVLFMGTQNRMRNPHLRAKMAEMLEALLPHVQSNIQHSFLDTLFQKQYFIDHLFPALLNVFVSIEISDETNNGDVVAFEQKFNYRRPMYIVFKYLCTVPEHQTKLKQLAAFAEHNMDSVQSPIFLRFINLLINDAIFLLDEGLSLMSKLREAQQERDSGAWTRESNQQRQQNEANFIHLGRLAKFHNFIGRDTIATLTTITDYVKSFFSHKILVDRMASMLNYFLHHLVGPNKRNFKVKQMNEYDFNPGELVKNICRIYVNLACPSSLPNNSVSDGGFNEKYEQFCLAICQDDRSYSADLLGQAYQILISKLGQPVLAEDINTVDLLVKEVMRRQRKREIPLEDIPEEFLDPLMSTIMSDPVILPGSRKVLDRATITRHLLSDHTDPYTRAPLTMDMLIPDVEMKRKIEEFVTSKLKAMDQDMDA</sequence>
<comment type="caution">
    <text evidence="14">The sequence shown here is derived from an EMBL/GenBank/DDBJ whole genome shotgun (WGS) entry which is preliminary data.</text>
</comment>
<evidence type="ECO:0000256" key="6">
    <source>
        <dbReference type="ARBA" id="ARBA00022490"/>
    </source>
</evidence>
<evidence type="ECO:0000256" key="12">
    <source>
        <dbReference type="SAM" id="MobiDB-lite"/>
    </source>
</evidence>
<gene>
    <name evidence="14" type="ORF">RDWZM_001301</name>
</gene>
<feature type="compositionally biased region" description="Low complexity" evidence="12">
    <location>
        <begin position="296"/>
        <end position="305"/>
    </location>
</feature>
<dbReference type="CDD" id="cd16657">
    <property type="entry name" value="RING-Ubox_UBE4A"/>
    <property type="match status" value="1"/>
</dbReference>
<dbReference type="InterPro" id="IPR045132">
    <property type="entry name" value="UBE4"/>
</dbReference>
<evidence type="ECO:0000256" key="7">
    <source>
        <dbReference type="ARBA" id="ARBA00022679"/>
    </source>
</evidence>
<comment type="function">
    <text evidence="10">Ubiquitin-protein ligase that probably functions as an E3 ligase in conjunction with specific E1 and E2 ligases. May also function as an E4 ligase mediating the assembly of polyubiquitin chains on substrates ubiquitinated by another E3 ubiquitin ligase. Mediates 'Lys-48'-linked polyubiquitination of substrates.</text>
</comment>
<feature type="region of interest" description="Disordered" evidence="12">
    <location>
        <begin position="291"/>
        <end position="313"/>
    </location>
</feature>
<evidence type="ECO:0000256" key="11">
    <source>
        <dbReference type="ARBA" id="ARBA00040077"/>
    </source>
</evidence>
<keyword evidence="6" id="KW-0963">Cytoplasm</keyword>
<dbReference type="PANTHER" id="PTHR13931">
    <property type="entry name" value="UBIQUITINATION FACTOR E4"/>
    <property type="match status" value="1"/>
</dbReference>
<dbReference type="Proteomes" id="UP001142055">
    <property type="component" value="Chromosome 1"/>
</dbReference>
<dbReference type="GO" id="GO:0036503">
    <property type="term" value="P:ERAD pathway"/>
    <property type="evidence" value="ECO:0007669"/>
    <property type="project" value="InterPro"/>
</dbReference>
<name>A0A9Q0RQH6_BLOTA</name>
<dbReference type="GO" id="GO:0000151">
    <property type="term" value="C:ubiquitin ligase complex"/>
    <property type="evidence" value="ECO:0007669"/>
    <property type="project" value="InterPro"/>
</dbReference>
<protein>
    <recommendedName>
        <fullName evidence="11">Ubiquitin conjugation factor E4 A</fullName>
        <ecNumber evidence="5">2.3.2.27</ecNumber>
    </recommendedName>
</protein>
<organism evidence="14 15">
    <name type="scientific">Blomia tropicalis</name>
    <name type="common">Mite</name>
    <dbReference type="NCBI Taxonomy" id="40697"/>
    <lineage>
        <taxon>Eukaryota</taxon>
        <taxon>Metazoa</taxon>
        <taxon>Ecdysozoa</taxon>
        <taxon>Arthropoda</taxon>
        <taxon>Chelicerata</taxon>
        <taxon>Arachnida</taxon>
        <taxon>Acari</taxon>
        <taxon>Acariformes</taxon>
        <taxon>Sarcoptiformes</taxon>
        <taxon>Astigmata</taxon>
        <taxon>Glycyphagoidea</taxon>
        <taxon>Echimyopodidae</taxon>
        <taxon>Blomia</taxon>
    </lineage>
</organism>
<keyword evidence="8" id="KW-0833">Ubl conjugation pathway</keyword>
<evidence type="ECO:0000256" key="5">
    <source>
        <dbReference type="ARBA" id="ARBA00012483"/>
    </source>
</evidence>
<dbReference type="GO" id="GO:0034450">
    <property type="term" value="F:ubiquitin-ubiquitin ligase activity"/>
    <property type="evidence" value="ECO:0007669"/>
    <property type="project" value="InterPro"/>
</dbReference>
<evidence type="ECO:0000313" key="14">
    <source>
        <dbReference type="EMBL" id="KAJ6222756.1"/>
    </source>
</evidence>
<comment type="catalytic activity">
    <reaction evidence="1">
        <text>S-ubiquitinyl-[E2 ubiquitin-conjugating enzyme]-L-cysteine + [acceptor protein]-L-lysine = [E2 ubiquitin-conjugating enzyme]-L-cysteine + N(6)-ubiquitinyl-[acceptor protein]-L-lysine.</text>
        <dbReference type="EC" id="2.3.2.27"/>
    </reaction>
</comment>
<dbReference type="GO" id="GO:0000209">
    <property type="term" value="P:protein polyubiquitination"/>
    <property type="evidence" value="ECO:0007669"/>
    <property type="project" value="TreeGrafter"/>
</dbReference>
<comment type="pathway">
    <text evidence="3">Protein modification; protein ubiquitination.</text>
</comment>
<evidence type="ECO:0000256" key="2">
    <source>
        <dbReference type="ARBA" id="ARBA00004496"/>
    </source>
</evidence>
<accession>A0A9Q0RQH6</accession>
<dbReference type="GO" id="GO:0005737">
    <property type="term" value="C:cytoplasm"/>
    <property type="evidence" value="ECO:0007669"/>
    <property type="project" value="UniProtKB-SubCell"/>
</dbReference>
<evidence type="ECO:0000256" key="3">
    <source>
        <dbReference type="ARBA" id="ARBA00004906"/>
    </source>
</evidence>
<dbReference type="InterPro" id="IPR003613">
    <property type="entry name" value="Ubox_domain"/>
</dbReference>
<dbReference type="SMART" id="SM00504">
    <property type="entry name" value="Ubox"/>
    <property type="match status" value="1"/>
</dbReference>
<evidence type="ECO:0000259" key="13">
    <source>
        <dbReference type="PROSITE" id="PS51698"/>
    </source>
</evidence>
<dbReference type="FunFam" id="3.30.40.10:FF:000055">
    <property type="entry name" value="Ubiquitin conjugation factor e4 a"/>
    <property type="match status" value="1"/>
</dbReference>
<keyword evidence="9" id="KW-0007">Acetylation</keyword>
<evidence type="ECO:0000256" key="4">
    <source>
        <dbReference type="ARBA" id="ARBA00007434"/>
    </source>
</evidence>
<dbReference type="OMA" id="ECCLATF"/>
<dbReference type="AlphaFoldDB" id="A0A9Q0RQH6"/>
<dbReference type="GO" id="GO:0005634">
    <property type="term" value="C:nucleus"/>
    <property type="evidence" value="ECO:0007669"/>
    <property type="project" value="TreeGrafter"/>
</dbReference>
<evidence type="ECO:0000256" key="9">
    <source>
        <dbReference type="ARBA" id="ARBA00022990"/>
    </source>
</evidence>
<dbReference type="SUPFAM" id="SSF57850">
    <property type="entry name" value="RING/U-box"/>
    <property type="match status" value="1"/>
</dbReference>
<comment type="subcellular location">
    <subcellularLocation>
        <location evidence="2">Cytoplasm</location>
    </subcellularLocation>
</comment>
<dbReference type="InterPro" id="IPR013083">
    <property type="entry name" value="Znf_RING/FYVE/PHD"/>
</dbReference>
<dbReference type="EMBL" id="JAPWDV010000001">
    <property type="protein sequence ID" value="KAJ6222756.1"/>
    <property type="molecule type" value="Genomic_DNA"/>
</dbReference>
<dbReference type="Pfam" id="PF04564">
    <property type="entry name" value="U-box"/>
    <property type="match status" value="1"/>
</dbReference>
<evidence type="ECO:0000256" key="10">
    <source>
        <dbReference type="ARBA" id="ARBA00037624"/>
    </source>
</evidence>
<dbReference type="PANTHER" id="PTHR13931:SF16">
    <property type="entry name" value="UBIQUITIN CONJUGATION FACTOR E4 A"/>
    <property type="match status" value="1"/>
</dbReference>
<dbReference type="GO" id="GO:0006511">
    <property type="term" value="P:ubiquitin-dependent protein catabolic process"/>
    <property type="evidence" value="ECO:0007669"/>
    <property type="project" value="InterPro"/>
</dbReference>
<proteinExistence type="inferred from homology"/>
<comment type="similarity">
    <text evidence="4">Belongs to the ubiquitin conjugation factor E4 family.</text>
</comment>
<reference evidence="14" key="1">
    <citation type="submission" date="2022-12" db="EMBL/GenBank/DDBJ databases">
        <title>Genome assemblies of Blomia tropicalis.</title>
        <authorList>
            <person name="Cui Y."/>
        </authorList>
    </citation>
    <scope>NUCLEOTIDE SEQUENCE</scope>
    <source>
        <tissue evidence="14">Adult mites</tissue>
    </source>
</reference>
<dbReference type="Pfam" id="PF10408">
    <property type="entry name" value="Ufd2P_core"/>
    <property type="match status" value="1"/>
</dbReference>
<keyword evidence="15" id="KW-1185">Reference proteome</keyword>
<dbReference type="Gene3D" id="3.30.40.10">
    <property type="entry name" value="Zinc/RING finger domain, C3HC4 (zinc finger)"/>
    <property type="match status" value="1"/>
</dbReference>
<feature type="domain" description="U-box" evidence="13">
    <location>
        <begin position="1117"/>
        <end position="1191"/>
    </location>
</feature>
<keyword evidence="7" id="KW-0808">Transferase</keyword>